<dbReference type="EMBL" id="LXQA010140811">
    <property type="protein sequence ID" value="MCI24322.1"/>
    <property type="molecule type" value="Genomic_DNA"/>
</dbReference>
<name>A0A392QKE1_9FABA</name>
<protein>
    <submittedName>
        <fullName evidence="1">Uncharacterized protein</fullName>
    </submittedName>
</protein>
<comment type="caution">
    <text evidence="1">The sequence shown here is derived from an EMBL/GenBank/DDBJ whole genome shotgun (WGS) entry which is preliminary data.</text>
</comment>
<evidence type="ECO:0000313" key="1">
    <source>
        <dbReference type="EMBL" id="MCI24322.1"/>
    </source>
</evidence>
<dbReference type="Proteomes" id="UP000265520">
    <property type="component" value="Unassembled WGS sequence"/>
</dbReference>
<evidence type="ECO:0000313" key="2">
    <source>
        <dbReference type="Proteomes" id="UP000265520"/>
    </source>
</evidence>
<dbReference type="AlphaFoldDB" id="A0A392QKE1"/>
<accession>A0A392QKE1</accession>
<reference evidence="1 2" key="1">
    <citation type="journal article" date="2018" name="Front. Plant Sci.">
        <title>Red Clover (Trifolium pratense) and Zigzag Clover (T. medium) - A Picture of Genomic Similarities and Differences.</title>
        <authorList>
            <person name="Dluhosova J."/>
            <person name="Istvanek J."/>
            <person name="Nedelnik J."/>
            <person name="Repkova J."/>
        </authorList>
    </citation>
    <scope>NUCLEOTIDE SEQUENCE [LARGE SCALE GENOMIC DNA]</scope>
    <source>
        <strain evidence="2">cv. 10/8</strain>
        <tissue evidence="1">Leaf</tissue>
    </source>
</reference>
<feature type="non-terminal residue" evidence="1">
    <location>
        <position position="1"/>
    </location>
</feature>
<keyword evidence="2" id="KW-1185">Reference proteome</keyword>
<organism evidence="1 2">
    <name type="scientific">Trifolium medium</name>
    <dbReference type="NCBI Taxonomy" id="97028"/>
    <lineage>
        <taxon>Eukaryota</taxon>
        <taxon>Viridiplantae</taxon>
        <taxon>Streptophyta</taxon>
        <taxon>Embryophyta</taxon>
        <taxon>Tracheophyta</taxon>
        <taxon>Spermatophyta</taxon>
        <taxon>Magnoliopsida</taxon>
        <taxon>eudicotyledons</taxon>
        <taxon>Gunneridae</taxon>
        <taxon>Pentapetalae</taxon>
        <taxon>rosids</taxon>
        <taxon>fabids</taxon>
        <taxon>Fabales</taxon>
        <taxon>Fabaceae</taxon>
        <taxon>Papilionoideae</taxon>
        <taxon>50 kb inversion clade</taxon>
        <taxon>NPAAA clade</taxon>
        <taxon>Hologalegina</taxon>
        <taxon>IRL clade</taxon>
        <taxon>Trifolieae</taxon>
        <taxon>Trifolium</taxon>
    </lineage>
</organism>
<sequence length="32" mass="3284">RAVPIWDGAVVEGAAHGGAPARDGLLVILVRF</sequence>
<proteinExistence type="predicted"/>